<proteinExistence type="predicted"/>
<reference evidence="8" key="1">
    <citation type="submission" date="2021-03" db="EMBL/GenBank/DDBJ databases">
        <authorList>
            <consortium name="Genoscope - CEA"/>
            <person name="William W."/>
        </authorList>
    </citation>
    <scope>NUCLEOTIDE SEQUENCE</scope>
    <source>
        <strain evidence="8">Doubled-haploid Pahang</strain>
    </source>
</reference>
<evidence type="ECO:0000313" key="8">
    <source>
        <dbReference type="EMBL" id="CAG1849895.1"/>
    </source>
</evidence>
<feature type="compositionally biased region" description="Gly residues" evidence="5">
    <location>
        <begin position="379"/>
        <end position="389"/>
    </location>
</feature>
<feature type="non-terminal residue" evidence="8">
    <location>
        <position position="401"/>
    </location>
</feature>
<feature type="domain" description="NAC" evidence="7">
    <location>
        <begin position="52"/>
        <end position="221"/>
    </location>
</feature>
<feature type="non-terminal residue" evidence="8">
    <location>
        <position position="1"/>
    </location>
</feature>
<evidence type="ECO:0000259" key="7">
    <source>
        <dbReference type="PROSITE" id="PS51005"/>
    </source>
</evidence>
<dbReference type="InterPro" id="IPR003441">
    <property type="entry name" value="NAC-dom"/>
</dbReference>
<keyword evidence="2" id="KW-0238">DNA-binding</keyword>
<feature type="transmembrane region" description="Helical" evidence="6">
    <location>
        <begin position="12"/>
        <end position="32"/>
    </location>
</feature>
<dbReference type="PANTHER" id="PTHR31744:SF221">
    <property type="entry name" value="NAC DOMAIN-CONTAINING PROTEIN 43-LIKE"/>
    <property type="match status" value="1"/>
</dbReference>
<dbReference type="AlphaFoldDB" id="A0A8D7FBH7"/>
<evidence type="ECO:0000256" key="2">
    <source>
        <dbReference type="ARBA" id="ARBA00023125"/>
    </source>
</evidence>
<organism evidence="8">
    <name type="scientific">Musa acuminata subsp. malaccensis</name>
    <name type="common">Wild banana</name>
    <name type="synonym">Musa malaccensis</name>
    <dbReference type="NCBI Taxonomy" id="214687"/>
    <lineage>
        <taxon>Eukaryota</taxon>
        <taxon>Viridiplantae</taxon>
        <taxon>Streptophyta</taxon>
        <taxon>Embryophyta</taxon>
        <taxon>Tracheophyta</taxon>
        <taxon>Spermatophyta</taxon>
        <taxon>Magnoliopsida</taxon>
        <taxon>Liliopsida</taxon>
        <taxon>Zingiberales</taxon>
        <taxon>Musaceae</taxon>
        <taxon>Musa</taxon>
    </lineage>
</organism>
<keyword evidence="3" id="KW-0804">Transcription</keyword>
<keyword evidence="6" id="KW-0812">Transmembrane</keyword>
<gene>
    <name evidence="8" type="ORF">GSMUA_214810.1</name>
</gene>
<evidence type="ECO:0000256" key="3">
    <source>
        <dbReference type="ARBA" id="ARBA00023163"/>
    </source>
</evidence>
<sequence>RPPLPPTLTCLLFTFPSLLFIRSLFLLLPAWFHLAHRPCSAMSISVNGQSCVPPGFRFHPTEEELLNYYLRKKVTSEKIDLDVIRDVDLNKLEPWDIQEKCRIGSTPQNDWYFFSHKDKKYPTGTRTNRATAAGFWKATGRDKVIYSSVKRIGMRKTLVFYKGRAPHGQKSDWIMHEYRLDDHSDLLSQSNVRTCTRMHRYAMGEATNQEDGWVVCRVFKKKNHHKSIGSPNNSCSVTSDAKTQLLHHPGSGDDALDQILQYMGRSCKRESHGTSINDVNPNNANRHLRPIETVFACGLQEMFMKLPGLQSPYGSSAVLHAGASSGNGYCADPAVGDWAAFDRLLASQLNGPFEEPKPLPCCDDPCFTFHSSAGYHHGGGGGSGSGSGDGDLWSMTRTTSS</sequence>
<keyword evidence="4" id="KW-0539">Nucleus</keyword>
<dbReference type="Gene3D" id="2.170.150.80">
    <property type="entry name" value="NAC domain"/>
    <property type="match status" value="1"/>
</dbReference>
<dbReference type="Pfam" id="PF02365">
    <property type="entry name" value="NAM"/>
    <property type="match status" value="1"/>
</dbReference>
<name>A0A8D7FBH7_MUSAM</name>
<evidence type="ECO:0000256" key="6">
    <source>
        <dbReference type="SAM" id="Phobius"/>
    </source>
</evidence>
<dbReference type="GO" id="GO:0003677">
    <property type="term" value="F:DNA binding"/>
    <property type="evidence" value="ECO:0007669"/>
    <property type="project" value="UniProtKB-KW"/>
</dbReference>
<dbReference type="GO" id="GO:0006355">
    <property type="term" value="P:regulation of DNA-templated transcription"/>
    <property type="evidence" value="ECO:0007669"/>
    <property type="project" value="InterPro"/>
</dbReference>
<dbReference type="SUPFAM" id="SSF101941">
    <property type="entry name" value="NAC domain"/>
    <property type="match status" value="1"/>
</dbReference>
<feature type="region of interest" description="Disordered" evidence="5">
    <location>
        <begin position="379"/>
        <end position="401"/>
    </location>
</feature>
<keyword evidence="1" id="KW-0805">Transcription regulation</keyword>
<dbReference type="PROSITE" id="PS51005">
    <property type="entry name" value="NAC"/>
    <property type="match status" value="1"/>
</dbReference>
<evidence type="ECO:0000256" key="1">
    <source>
        <dbReference type="ARBA" id="ARBA00023015"/>
    </source>
</evidence>
<keyword evidence="6" id="KW-1133">Transmembrane helix</keyword>
<dbReference type="EMBL" id="HG996468">
    <property type="protein sequence ID" value="CAG1849895.1"/>
    <property type="molecule type" value="Genomic_DNA"/>
</dbReference>
<protein>
    <submittedName>
        <fullName evidence="8">(wild Malaysian banana) hypothetical protein</fullName>
    </submittedName>
</protein>
<dbReference type="FunFam" id="2.170.150.80:FF:000003">
    <property type="entry name" value="NAC domain-containing protein"/>
    <property type="match status" value="1"/>
</dbReference>
<evidence type="ECO:0000256" key="5">
    <source>
        <dbReference type="SAM" id="MobiDB-lite"/>
    </source>
</evidence>
<dbReference type="PANTHER" id="PTHR31744">
    <property type="entry name" value="PROTEIN CUP-SHAPED COTYLEDON 2-RELATED"/>
    <property type="match status" value="1"/>
</dbReference>
<keyword evidence="6" id="KW-0472">Membrane</keyword>
<dbReference type="InterPro" id="IPR036093">
    <property type="entry name" value="NAC_dom_sf"/>
</dbReference>
<accession>A0A8D7FBH7</accession>
<evidence type="ECO:0000256" key="4">
    <source>
        <dbReference type="ARBA" id="ARBA00023242"/>
    </source>
</evidence>